<dbReference type="Gene3D" id="3.30.70.1710">
    <property type="match status" value="1"/>
</dbReference>
<dbReference type="PANTHER" id="PTHR33941:SF11">
    <property type="entry name" value="BACTERIAL MICROCOMPARTMENT SHELL PROTEIN PDUJ"/>
    <property type="match status" value="1"/>
</dbReference>
<dbReference type="SMART" id="SM00877">
    <property type="entry name" value="BMC"/>
    <property type="match status" value="1"/>
</dbReference>
<dbReference type="PANTHER" id="PTHR33941">
    <property type="entry name" value="PROPANEDIOL UTILIZATION PROTEIN PDUA"/>
    <property type="match status" value="1"/>
</dbReference>
<evidence type="ECO:0000256" key="3">
    <source>
        <dbReference type="PROSITE-ProRule" id="PRU01278"/>
    </source>
</evidence>
<dbReference type="CDD" id="cd07045">
    <property type="entry name" value="BMC_CcmK_like"/>
    <property type="match status" value="1"/>
</dbReference>
<evidence type="ECO:0000256" key="2">
    <source>
        <dbReference type="ARBA" id="ARBA00024446"/>
    </source>
</evidence>
<dbReference type="InterPro" id="IPR000249">
    <property type="entry name" value="BMC_dom"/>
</dbReference>
<comment type="subcellular location">
    <subcellularLocation>
        <location evidence="1">Bacterial microcompartment</location>
    </subcellularLocation>
</comment>
<dbReference type="Proteomes" id="UP000288388">
    <property type="component" value="Unassembled WGS sequence"/>
</dbReference>
<dbReference type="Pfam" id="PF00936">
    <property type="entry name" value="BMC"/>
    <property type="match status" value="1"/>
</dbReference>
<comment type="similarity">
    <text evidence="3">Belongs to the bacterial microcompartments protein family.</text>
</comment>
<dbReference type="RefSeq" id="WP_102872958.1">
    <property type="nucleotide sequence ID" value="NZ_JBPFMR010000098.1"/>
</dbReference>
<organism evidence="5 6">
    <name type="scientific">Enterococcus avium</name>
    <name type="common">Streptococcus avium</name>
    <dbReference type="NCBI Taxonomy" id="33945"/>
    <lineage>
        <taxon>Bacteria</taxon>
        <taxon>Bacillati</taxon>
        <taxon>Bacillota</taxon>
        <taxon>Bacilli</taxon>
        <taxon>Lactobacillales</taxon>
        <taxon>Enterococcaceae</taxon>
        <taxon>Enterococcus</taxon>
    </lineage>
</organism>
<sequence length="205" mass="21710">MNALGLVETKGLLAAIEASDVMLKTAEVSLTQKEIVGGGLVTVMVSGDVGAVKTAVDAAASAVTKLEATLLVTTHVIPRPDKSLSLFEGKEETQESSDESVSIVEEAPQDAEEVLISNENHEETIIEGSQESEAALSPIISGATLSQWGKTGKIAEMEAALTEMKVIDLRKLAKKQTNFAISKKDVHKANKEQLVSALSLHFQKG</sequence>
<dbReference type="InterPro" id="IPR037233">
    <property type="entry name" value="CcmK-like_sf"/>
</dbReference>
<dbReference type="AlphaFoldDB" id="A0A2N8PSM0"/>
<proteinExistence type="inferred from homology"/>
<gene>
    <name evidence="5" type="ORF">EK398_22255</name>
</gene>
<dbReference type="InterPro" id="IPR050575">
    <property type="entry name" value="BMC_shell"/>
</dbReference>
<name>A0A2N8PSM0_ENTAV</name>
<dbReference type="InterPro" id="IPR044872">
    <property type="entry name" value="CcmK/CsoS1_BMC"/>
</dbReference>
<evidence type="ECO:0000256" key="1">
    <source>
        <dbReference type="ARBA" id="ARBA00024322"/>
    </source>
</evidence>
<accession>A0A2N8PSM0</accession>
<dbReference type="SUPFAM" id="SSF143414">
    <property type="entry name" value="CcmK-like"/>
    <property type="match status" value="1"/>
</dbReference>
<evidence type="ECO:0000313" key="6">
    <source>
        <dbReference type="Proteomes" id="UP000288388"/>
    </source>
</evidence>
<evidence type="ECO:0000259" key="4">
    <source>
        <dbReference type="PROSITE" id="PS51930"/>
    </source>
</evidence>
<dbReference type="PROSITE" id="PS51930">
    <property type="entry name" value="BMC_2"/>
    <property type="match status" value="1"/>
</dbReference>
<dbReference type="EMBL" id="RYZS01000002">
    <property type="protein sequence ID" value="RVU93158.1"/>
    <property type="molecule type" value="Genomic_DNA"/>
</dbReference>
<feature type="domain" description="BMC" evidence="4">
    <location>
        <begin position="3"/>
        <end position="89"/>
    </location>
</feature>
<reference evidence="5 6" key="1">
    <citation type="submission" date="2018-12" db="EMBL/GenBank/DDBJ databases">
        <title>A novel vanA-carrying plasmid in a clinical isolate of Enterococcus avium.</title>
        <authorList>
            <person name="Bernasconi O.J."/>
            <person name="Luzzaro F."/>
            <person name="Endimiani A."/>
        </authorList>
    </citation>
    <scope>NUCLEOTIDE SEQUENCE [LARGE SCALE GENOMIC DNA]</scope>
    <source>
        <strain evidence="5 6">LC0559/18</strain>
    </source>
</reference>
<comment type="caution">
    <text evidence="5">The sequence shown here is derived from an EMBL/GenBank/DDBJ whole genome shotgun (WGS) entry which is preliminary data.</text>
</comment>
<protein>
    <submittedName>
        <fullName evidence="5">BMC domain-containing protein</fullName>
    </submittedName>
</protein>
<keyword evidence="2" id="KW-1283">Bacterial microcompartment</keyword>
<evidence type="ECO:0000313" key="5">
    <source>
        <dbReference type="EMBL" id="RVU93158.1"/>
    </source>
</evidence>
<dbReference type="GO" id="GO:0031469">
    <property type="term" value="C:bacterial microcompartment"/>
    <property type="evidence" value="ECO:0007669"/>
    <property type="project" value="UniProtKB-SubCell"/>
</dbReference>